<evidence type="ECO:0000259" key="3">
    <source>
        <dbReference type="Pfam" id="PF05368"/>
    </source>
</evidence>
<evidence type="ECO:0000313" key="4">
    <source>
        <dbReference type="EMBL" id="TRM70073.1"/>
    </source>
</evidence>
<dbReference type="InterPro" id="IPR008030">
    <property type="entry name" value="NmrA-like"/>
</dbReference>
<dbReference type="InterPro" id="IPR051164">
    <property type="entry name" value="NmrA-like_oxidored"/>
</dbReference>
<gene>
    <name evidence="4" type="ORF">BD626DRAFT_554294</name>
</gene>
<dbReference type="PANTHER" id="PTHR42748">
    <property type="entry name" value="NITROGEN METABOLITE REPRESSION PROTEIN NMRA FAMILY MEMBER"/>
    <property type="match status" value="1"/>
</dbReference>
<dbReference type="AlphaFoldDB" id="A0A550CZ66"/>
<comment type="caution">
    <text evidence="4">The sequence shown here is derived from an EMBL/GenBank/DDBJ whole genome shotgun (WGS) entry which is preliminary data.</text>
</comment>
<name>A0A550CZ66_9AGAR</name>
<keyword evidence="2" id="KW-0521">NADP</keyword>
<protein>
    <recommendedName>
        <fullName evidence="3">NmrA-like domain-containing protein</fullName>
    </recommendedName>
</protein>
<dbReference type="Pfam" id="PF05368">
    <property type="entry name" value="NmrA"/>
    <property type="match status" value="1"/>
</dbReference>
<dbReference type="Gene3D" id="3.40.50.720">
    <property type="entry name" value="NAD(P)-binding Rossmann-like Domain"/>
    <property type="match status" value="1"/>
</dbReference>
<dbReference type="Proteomes" id="UP000320762">
    <property type="component" value="Unassembled WGS sequence"/>
</dbReference>
<comment type="similarity">
    <text evidence="1">Belongs to the NmrA-type oxidoreductase family.</text>
</comment>
<reference evidence="4 5" key="1">
    <citation type="journal article" date="2019" name="New Phytol.">
        <title>Comparative genomics reveals unique wood-decay strategies and fruiting body development in the Schizophyllaceae.</title>
        <authorList>
            <person name="Almasi E."/>
            <person name="Sahu N."/>
            <person name="Krizsan K."/>
            <person name="Balint B."/>
            <person name="Kovacs G.M."/>
            <person name="Kiss B."/>
            <person name="Cseklye J."/>
            <person name="Drula E."/>
            <person name="Henrissat B."/>
            <person name="Nagy I."/>
            <person name="Chovatia M."/>
            <person name="Adam C."/>
            <person name="LaButti K."/>
            <person name="Lipzen A."/>
            <person name="Riley R."/>
            <person name="Grigoriev I.V."/>
            <person name="Nagy L.G."/>
        </authorList>
    </citation>
    <scope>NUCLEOTIDE SEQUENCE [LARGE SCALE GENOMIC DNA]</scope>
    <source>
        <strain evidence="4 5">NL-1724</strain>
    </source>
</reference>
<sequence length="335" mass="36486">MSSDKLIVVLGATGKQGASVVDTFLATPGWKVRAITRNPDKPSGRALAERGVEVVKADTNDVASLTAAFTGAHAIFAVTDFWAPFFDPASQAKLAPGQTLNAYCMDVEVQQAKNIFHAVLPVLAGLERFVFSTLPGGRKWSGGKYQWIYHFDGKQAAVDYLKESLPELAAKTSYVNLGLYLTNELEVPVMMPQKVAEGVYAITRVGSADTKYPFVATSQDTGAFVKAAVELPPQSNLLAYSEMASWAEYVKTFEEVTGISLHYQSVTIEQIAAFLPQNNIGREAGEVNLFTEELGWHGGDPSMLFPEDLAKLGHPVKTTSLKEWMASQDWSNLKN</sequence>
<organism evidence="4 5">
    <name type="scientific">Schizophyllum amplum</name>
    <dbReference type="NCBI Taxonomy" id="97359"/>
    <lineage>
        <taxon>Eukaryota</taxon>
        <taxon>Fungi</taxon>
        <taxon>Dikarya</taxon>
        <taxon>Basidiomycota</taxon>
        <taxon>Agaricomycotina</taxon>
        <taxon>Agaricomycetes</taxon>
        <taxon>Agaricomycetidae</taxon>
        <taxon>Agaricales</taxon>
        <taxon>Schizophyllaceae</taxon>
        <taxon>Schizophyllum</taxon>
    </lineage>
</organism>
<proteinExistence type="inferred from homology"/>
<dbReference type="SUPFAM" id="SSF51735">
    <property type="entry name" value="NAD(P)-binding Rossmann-fold domains"/>
    <property type="match status" value="1"/>
</dbReference>
<evidence type="ECO:0000256" key="1">
    <source>
        <dbReference type="ARBA" id="ARBA00006328"/>
    </source>
</evidence>
<keyword evidence="5" id="KW-1185">Reference proteome</keyword>
<accession>A0A550CZ66</accession>
<feature type="domain" description="NmrA-like" evidence="3">
    <location>
        <begin position="4"/>
        <end position="297"/>
    </location>
</feature>
<evidence type="ECO:0000256" key="2">
    <source>
        <dbReference type="ARBA" id="ARBA00022857"/>
    </source>
</evidence>
<dbReference type="Gene3D" id="3.90.25.10">
    <property type="entry name" value="UDP-galactose 4-epimerase, domain 1"/>
    <property type="match status" value="1"/>
</dbReference>
<dbReference type="GO" id="GO:0005634">
    <property type="term" value="C:nucleus"/>
    <property type="evidence" value="ECO:0007669"/>
    <property type="project" value="TreeGrafter"/>
</dbReference>
<dbReference type="EMBL" id="VDMD01000001">
    <property type="protein sequence ID" value="TRM70073.1"/>
    <property type="molecule type" value="Genomic_DNA"/>
</dbReference>
<dbReference type="OrthoDB" id="2868448at2759"/>
<dbReference type="CDD" id="cd05251">
    <property type="entry name" value="NmrA_like_SDR_a"/>
    <property type="match status" value="1"/>
</dbReference>
<dbReference type="PANTHER" id="PTHR42748:SF26">
    <property type="entry name" value="NMRA-LIKE DOMAIN-CONTAINING PROTEIN"/>
    <property type="match status" value="1"/>
</dbReference>
<dbReference type="InterPro" id="IPR036291">
    <property type="entry name" value="NAD(P)-bd_dom_sf"/>
</dbReference>
<dbReference type="STRING" id="97359.A0A550CZ66"/>
<evidence type="ECO:0000313" key="5">
    <source>
        <dbReference type="Proteomes" id="UP000320762"/>
    </source>
</evidence>